<dbReference type="InterPro" id="IPR027417">
    <property type="entry name" value="P-loop_NTPase"/>
</dbReference>
<reference evidence="2 3" key="1">
    <citation type="submission" date="2021-01" db="EMBL/GenBank/DDBJ databases">
        <title>Genomics of switchgrass bacterial isolates.</title>
        <authorList>
            <person name="Shade A."/>
        </authorList>
    </citation>
    <scope>NUCLEOTIDE SEQUENCE [LARGE SCALE GENOMIC DNA]</scope>
    <source>
        <strain evidence="2 3">PvP111</strain>
    </source>
</reference>
<evidence type="ECO:0000313" key="2">
    <source>
        <dbReference type="EMBL" id="MBM7414204.1"/>
    </source>
</evidence>
<gene>
    <name evidence="2" type="ORF">JOE42_000937</name>
</gene>
<sequence>MNEAAEPSEPTEPADKADQASEQTAVSAFERNFTAVSNPEAHPRIRVLGLRLKGIRRDYEVDFTDEAGAGKDLSLVVGEISTGKTTVLDFIDYCLGAANHPTHPEVTDNVRGAQLAVEILERLGTDFPDYEEREREHDAQQSQQDGQSDPEAGGSVTPPHTHQISRYVIERPVGGSTSTVLLFRGDHKRFDGSWFRRLTMNPSDTDSLSQFLLRACGLDGLRVRQAPTKDDSTTSVLSFRDVMPLAFLAHTRIGSTDLVYERQPHRNIKLRQVIDYLFEVSDHEYSDITAHIQALREELREAQVGLSTLRSFLLEAGVRGEADLREAATRANARKVLATQQLSQLTQTLTASTRFAAATRATYNNAAQSARELAGQIRERDTLLGRLGTLRSQYADDLHKIELLAEAQQLFDALSVTVCPACQNHLPEALSIANGNCTLCRQPVNAALAEPALDQNGGPQVDLSRERRNVRRRLRELASFVDEVAVEVADLTAQQQQVQQTLNEAQRALDASTAPAVAPFITERDTLTNTIAGLDSELGTLQGHFRMQKQLLEREREANRISAILAAARERRKELELAQLDRDEVLDQLSRRFGELLTTFAFPKISEPFIDSSLVPHARGGRYDQLGSAGAMTLVALAWELAIFELSIEQGRSHPGFLLIDSPQKGLRQVSDGSALASDIALEAGSKVDRIYAHIEQWLSTHAGRAQIIIVDNEPPASVDEANVVVRYSGDSNRPPYGLIEDAID</sequence>
<organism evidence="2 3">
    <name type="scientific">Rhodococcoides corynebacterioides</name>
    <dbReference type="NCBI Taxonomy" id="53972"/>
    <lineage>
        <taxon>Bacteria</taxon>
        <taxon>Bacillati</taxon>
        <taxon>Actinomycetota</taxon>
        <taxon>Actinomycetes</taxon>
        <taxon>Mycobacteriales</taxon>
        <taxon>Nocardiaceae</taxon>
        <taxon>Rhodococcoides</taxon>
    </lineage>
</organism>
<name>A0ABS2KQG0_9NOCA</name>
<dbReference type="SUPFAM" id="SSF52540">
    <property type="entry name" value="P-loop containing nucleoside triphosphate hydrolases"/>
    <property type="match status" value="1"/>
</dbReference>
<comment type="caution">
    <text evidence="2">The sequence shown here is derived from an EMBL/GenBank/DDBJ whole genome shotgun (WGS) entry which is preliminary data.</text>
</comment>
<feature type="region of interest" description="Disordered" evidence="1">
    <location>
        <begin position="131"/>
        <end position="160"/>
    </location>
</feature>
<proteinExistence type="predicted"/>
<dbReference type="Proteomes" id="UP000703038">
    <property type="component" value="Unassembled WGS sequence"/>
</dbReference>
<feature type="compositionally biased region" description="Low complexity" evidence="1">
    <location>
        <begin position="140"/>
        <end position="149"/>
    </location>
</feature>
<dbReference type="RefSeq" id="WP_204866972.1">
    <property type="nucleotide sequence ID" value="NZ_JAFBBK010000001.1"/>
</dbReference>
<protein>
    <submittedName>
        <fullName evidence="2">Multidrug efflux pump subunit AcrA (Membrane-fusion protein)</fullName>
    </submittedName>
</protein>
<dbReference type="EMBL" id="JAFBBK010000001">
    <property type="protein sequence ID" value="MBM7414204.1"/>
    <property type="molecule type" value="Genomic_DNA"/>
</dbReference>
<accession>A0ABS2KQG0</accession>
<feature type="region of interest" description="Disordered" evidence="1">
    <location>
        <begin position="1"/>
        <end position="24"/>
    </location>
</feature>
<evidence type="ECO:0000256" key="1">
    <source>
        <dbReference type="SAM" id="MobiDB-lite"/>
    </source>
</evidence>
<evidence type="ECO:0000313" key="3">
    <source>
        <dbReference type="Proteomes" id="UP000703038"/>
    </source>
</evidence>
<dbReference type="Gene3D" id="3.40.50.300">
    <property type="entry name" value="P-loop containing nucleotide triphosphate hydrolases"/>
    <property type="match status" value="2"/>
</dbReference>
<keyword evidence="3" id="KW-1185">Reference proteome</keyword>